<dbReference type="RefSeq" id="WP_138573395.1">
    <property type="nucleotide sequence ID" value="NZ_CP040819.1"/>
</dbReference>
<reference evidence="6 7" key="1">
    <citation type="submission" date="2019-06" db="EMBL/GenBank/DDBJ databases">
        <title>Genome sequence of Rhodobacteraceae bacterium D4M1.</title>
        <authorList>
            <person name="Cao J."/>
        </authorList>
    </citation>
    <scope>NUCLEOTIDE SEQUENCE [LARGE SCALE GENOMIC DNA]</scope>
    <source>
        <strain evidence="6 7">D4M1</strain>
        <plasmid evidence="7">pd4m1a</plasmid>
    </source>
</reference>
<evidence type="ECO:0000256" key="1">
    <source>
        <dbReference type="ARBA" id="ARBA00023015"/>
    </source>
</evidence>
<evidence type="ECO:0000256" key="3">
    <source>
        <dbReference type="ARBA" id="ARBA00023163"/>
    </source>
</evidence>
<dbReference type="Gene3D" id="1.10.357.10">
    <property type="entry name" value="Tetracycline Repressor, domain 2"/>
    <property type="match status" value="1"/>
</dbReference>
<dbReference type="InterPro" id="IPR009057">
    <property type="entry name" value="Homeodomain-like_sf"/>
</dbReference>
<dbReference type="InterPro" id="IPR001647">
    <property type="entry name" value="HTH_TetR"/>
</dbReference>
<dbReference type="EMBL" id="CP040819">
    <property type="protein sequence ID" value="QDL94095.1"/>
    <property type="molecule type" value="Genomic_DNA"/>
</dbReference>
<proteinExistence type="predicted"/>
<feature type="domain" description="HTH tetR-type" evidence="5">
    <location>
        <begin position="5"/>
        <end position="65"/>
    </location>
</feature>
<keyword evidence="7" id="KW-1185">Reference proteome</keyword>
<dbReference type="InterPro" id="IPR036271">
    <property type="entry name" value="Tet_transcr_reg_TetR-rel_C_sf"/>
</dbReference>
<evidence type="ECO:0000313" key="6">
    <source>
        <dbReference type="EMBL" id="QDL94095.1"/>
    </source>
</evidence>
<dbReference type="Pfam" id="PF16925">
    <property type="entry name" value="TetR_C_13"/>
    <property type="match status" value="1"/>
</dbReference>
<accession>A0A5B8G064</accession>
<dbReference type="InterPro" id="IPR011075">
    <property type="entry name" value="TetR_C"/>
</dbReference>
<gene>
    <name evidence="6" type="ORF">FDP22_19725</name>
</gene>
<feature type="DNA-binding region" description="H-T-H motif" evidence="4">
    <location>
        <begin position="28"/>
        <end position="47"/>
    </location>
</feature>
<keyword evidence="2 4" id="KW-0238">DNA-binding</keyword>
<protein>
    <submittedName>
        <fullName evidence="6">TetR/AcrR family transcriptional regulator</fullName>
    </submittedName>
</protein>
<evidence type="ECO:0000256" key="2">
    <source>
        <dbReference type="ARBA" id="ARBA00023125"/>
    </source>
</evidence>
<keyword evidence="6" id="KW-0614">Plasmid</keyword>
<name>A0A5B8G064_9RHOB</name>
<dbReference type="Pfam" id="PF00440">
    <property type="entry name" value="TetR_N"/>
    <property type="match status" value="1"/>
</dbReference>
<organism evidence="6 7">
    <name type="scientific">Paroceanicella profunda</name>
    <dbReference type="NCBI Taxonomy" id="2579971"/>
    <lineage>
        <taxon>Bacteria</taxon>
        <taxon>Pseudomonadati</taxon>
        <taxon>Pseudomonadota</taxon>
        <taxon>Alphaproteobacteria</taxon>
        <taxon>Rhodobacterales</taxon>
        <taxon>Paracoccaceae</taxon>
        <taxon>Paroceanicella</taxon>
    </lineage>
</organism>
<dbReference type="PANTHER" id="PTHR47506:SF1">
    <property type="entry name" value="HTH-TYPE TRANSCRIPTIONAL REGULATOR YJDC"/>
    <property type="match status" value="1"/>
</dbReference>
<dbReference type="AlphaFoldDB" id="A0A5B8G064"/>
<dbReference type="PROSITE" id="PS50977">
    <property type="entry name" value="HTH_TETR_2"/>
    <property type="match status" value="1"/>
</dbReference>
<keyword evidence="3" id="KW-0804">Transcription</keyword>
<dbReference type="SUPFAM" id="SSF46689">
    <property type="entry name" value="Homeodomain-like"/>
    <property type="match status" value="1"/>
</dbReference>
<dbReference type="OrthoDB" id="9809772at2"/>
<geneLocation type="plasmid" evidence="7">
    <name>pd4m1a</name>
</geneLocation>
<dbReference type="Proteomes" id="UP000305888">
    <property type="component" value="Plasmid pD4M1A"/>
</dbReference>
<sequence>MNATSTTSHRILASARELVIAGGYNGFSYADISKVVGIRKASIHHHFPAKSDLVRELVVAFRASAETGLAAAERDSANARAALEAYARHWEACIVDGHLPFCVCAHLATEMPVLPEDVAAEVRSFFNGLSAWMVRQMKRGVEDGSLRLSEPAATEAEWFIAAVHGAMLMARAQGRPELFAAIVFPSLRRLVPA</sequence>
<dbReference type="GO" id="GO:0003677">
    <property type="term" value="F:DNA binding"/>
    <property type="evidence" value="ECO:0007669"/>
    <property type="project" value="UniProtKB-UniRule"/>
</dbReference>
<evidence type="ECO:0000259" key="5">
    <source>
        <dbReference type="PROSITE" id="PS50977"/>
    </source>
</evidence>
<evidence type="ECO:0000256" key="4">
    <source>
        <dbReference type="PROSITE-ProRule" id="PRU00335"/>
    </source>
</evidence>
<keyword evidence="1" id="KW-0805">Transcription regulation</keyword>
<dbReference type="KEGG" id="ppru:FDP22_19725"/>
<dbReference type="SUPFAM" id="SSF48498">
    <property type="entry name" value="Tetracyclin repressor-like, C-terminal domain"/>
    <property type="match status" value="1"/>
</dbReference>
<dbReference type="PANTHER" id="PTHR47506">
    <property type="entry name" value="TRANSCRIPTIONAL REGULATORY PROTEIN"/>
    <property type="match status" value="1"/>
</dbReference>
<dbReference type="PRINTS" id="PR00455">
    <property type="entry name" value="HTHTETR"/>
</dbReference>
<evidence type="ECO:0000313" key="7">
    <source>
        <dbReference type="Proteomes" id="UP000305888"/>
    </source>
</evidence>